<sequence length="60" mass="7068">MRERAEVRLNRRKFSGTWEVVRLAKDGRTITDRWPIHPDDAAWLDEVTTPTQTDERGSDE</sequence>
<evidence type="ECO:0000313" key="2">
    <source>
        <dbReference type="EMBL" id="MEQ7847739.1"/>
    </source>
</evidence>
<gene>
    <name evidence="2" type="ORF">V6R90_10650</name>
</gene>
<evidence type="ECO:0000313" key="3">
    <source>
        <dbReference type="Proteomes" id="UP001482520"/>
    </source>
</evidence>
<keyword evidence="3" id="KW-1185">Reference proteome</keyword>
<organism evidence="2 3">
    <name type="scientific">Nocardioides kribbensis</name>
    <dbReference type="NCBI Taxonomy" id="305517"/>
    <lineage>
        <taxon>Bacteria</taxon>
        <taxon>Bacillati</taxon>
        <taxon>Actinomycetota</taxon>
        <taxon>Actinomycetes</taxon>
        <taxon>Propionibacteriales</taxon>
        <taxon>Nocardioidaceae</taxon>
        <taxon>Nocardioides</taxon>
    </lineage>
</organism>
<name>A0ABV1NZ03_9ACTN</name>
<dbReference type="EMBL" id="JBEGDP010000010">
    <property type="protein sequence ID" value="MEQ7847739.1"/>
    <property type="molecule type" value="Genomic_DNA"/>
</dbReference>
<protein>
    <submittedName>
        <fullName evidence="2">Uncharacterized protein</fullName>
    </submittedName>
</protein>
<reference evidence="2 3" key="1">
    <citation type="submission" date="2024-02" db="EMBL/GenBank/DDBJ databases">
        <title>Full genome sequence of Nocardioides kribbensis.</title>
        <authorList>
            <person name="Poletto B.L."/>
            <person name="Silva G."/>
            <person name="Galante D."/>
            <person name="Campos K.R."/>
            <person name="Santos M.B.N."/>
            <person name="Sacchi C.T."/>
        </authorList>
    </citation>
    <scope>NUCLEOTIDE SEQUENCE [LARGE SCALE GENOMIC DNA]</scope>
    <source>
        <strain evidence="2 3">O4R</strain>
    </source>
</reference>
<proteinExistence type="predicted"/>
<dbReference type="Proteomes" id="UP001482520">
    <property type="component" value="Unassembled WGS sequence"/>
</dbReference>
<comment type="caution">
    <text evidence="2">The sequence shown here is derived from an EMBL/GenBank/DDBJ whole genome shotgun (WGS) entry which is preliminary data.</text>
</comment>
<feature type="region of interest" description="Disordered" evidence="1">
    <location>
        <begin position="41"/>
        <end position="60"/>
    </location>
</feature>
<dbReference type="RefSeq" id="WP_349804657.1">
    <property type="nucleotide sequence ID" value="NZ_JBEGDP010000010.1"/>
</dbReference>
<accession>A0ABV1NZ03</accession>
<evidence type="ECO:0000256" key="1">
    <source>
        <dbReference type="SAM" id="MobiDB-lite"/>
    </source>
</evidence>